<dbReference type="InterPro" id="IPR023631">
    <property type="entry name" value="Amidase_dom"/>
</dbReference>
<dbReference type="PANTHER" id="PTHR11895:SF7">
    <property type="entry name" value="GLUTAMYL-TRNA(GLN) AMIDOTRANSFERASE SUBUNIT A, MITOCHONDRIAL"/>
    <property type="match status" value="1"/>
</dbReference>
<organism evidence="2">
    <name type="scientific">marine metagenome</name>
    <dbReference type="NCBI Taxonomy" id="408172"/>
    <lineage>
        <taxon>unclassified sequences</taxon>
        <taxon>metagenomes</taxon>
        <taxon>ecological metagenomes</taxon>
    </lineage>
</organism>
<dbReference type="InterPro" id="IPR036928">
    <property type="entry name" value="AS_sf"/>
</dbReference>
<dbReference type="Pfam" id="PF01425">
    <property type="entry name" value="Amidase"/>
    <property type="match status" value="1"/>
</dbReference>
<dbReference type="InterPro" id="IPR000120">
    <property type="entry name" value="Amidase"/>
</dbReference>
<protein>
    <recommendedName>
        <fullName evidence="1">Amidase domain-containing protein</fullName>
    </recommendedName>
</protein>
<dbReference type="PROSITE" id="PS00571">
    <property type="entry name" value="AMIDASES"/>
    <property type="match status" value="1"/>
</dbReference>
<dbReference type="AlphaFoldDB" id="A0A382BUP6"/>
<dbReference type="InterPro" id="IPR020556">
    <property type="entry name" value="Amidase_CS"/>
</dbReference>
<dbReference type="EMBL" id="UINC01031177">
    <property type="protein sequence ID" value="SVB16813.1"/>
    <property type="molecule type" value="Genomic_DNA"/>
</dbReference>
<dbReference type="Gene3D" id="3.90.1300.10">
    <property type="entry name" value="Amidase signature (AS) domain"/>
    <property type="match status" value="1"/>
</dbReference>
<reference evidence="2" key="1">
    <citation type="submission" date="2018-05" db="EMBL/GenBank/DDBJ databases">
        <authorList>
            <person name="Lanie J.A."/>
            <person name="Ng W.-L."/>
            <person name="Kazmierczak K.M."/>
            <person name="Andrzejewski T.M."/>
            <person name="Davidsen T.M."/>
            <person name="Wayne K.J."/>
            <person name="Tettelin H."/>
            <person name="Glass J.I."/>
            <person name="Rusch D."/>
            <person name="Podicherti R."/>
            <person name="Tsui H.-C.T."/>
            <person name="Winkler M.E."/>
        </authorList>
    </citation>
    <scope>NUCLEOTIDE SEQUENCE</scope>
</reference>
<dbReference type="SUPFAM" id="SSF75304">
    <property type="entry name" value="Amidase signature (AS) enzymes"/>
    <property type="match status" value="1"/>
</dbReference>
<accession>A0A382BUP6</accession>
<sequence length="481" mass="52465">MNSSDYADLDAVGVSNAIRRGEVSAQEVTEKAIEVSKRMNAELNALVITNYDNARTFAAGELPNTPVAGAPFYLKDVNQFSHDMPTTFSCRFFDGATPREDSELVKRWRQAGLVILGKTNTPEFAEDFVCEPTFRGVTLNPWNTAVTTGGSSGGAGAAVASGMVPLAHATDLGGSIRIPSACCGVFGLKPTTGLNPIGPNYMELSNGFNSDHVLTRSVRDSAAALDCSVGPLRGSRYQVRPRVNSYLEALEQRIPKLRIGVSTSTPYGLAVGSNQVTAVERVSTALADMGHEIYEYTYPSDLGLGSWMEDLWMVDIVYEIENRIAEVGREPEDHELEALTHFLREHVAGLSAMDLYRARQGAHQASIKLMNSMSEFDLVLTPTLGSDPIAVGYMDSRTENFDFDTWGEKGHAFAPFAYICNVSGQPAASLPIQLNPEEHPCAVQLAGHSCEDHLILQVAARLEQHFEWQNYRPPIWAGNLE</sequence>
<dbReference type="PANTHER" id="PTHR11895">
    <property type="entry name" value="TRANSAMIDASE"/>
    <property type="match status" value="1"/>
</dbReference>
<evidence type="ECO:0000313" key="2">
    <source>
        <dbReference type="EMBL" id="SVB16813.1"/>
    </source>
</evidence>
<evidence type="ECO:0000259" key="1">
    <source>
        <dbReference type="Pfam" id="PF01425"/>
    </source>
</evidence>
<dbReference type="GO" id="GO:0003824">
    <property type="term" value="F:catalytic activity"/>
    <property type="evidence" value="ECO:0007669"/>
    <property type="project" value="InterPro"/>
</dbReference>
<gene>
    <name evidence="2" type="ORF">METZ01_LOCUS169667</name>
</gene>
<name>A0A382BUP6_9ZZZZ</name>
<proteinExistence type="predicted"/>
<feature type="domain" description="Amidase" evidence="1">
    <location>
        <begin position="27"/>
        <end position="456"/>
    </location>
</feature>